<dbReference type="PANTHER" id="PTHR36978:SF4">
    <property type="entry name" value="P-LOOP CONTAINING NUCLEOSIDE TRIPHOSPHATE HYDROLASE PROTEIN"/>
    <property type="match status" value="1"/>
</dbReference>
<dbReference type="PROSITE" id="PS51257">
    <property type="entry name" value="PROKAR_LIPOPROTEIN"/>
    <property type="match status" value="1"/>
</dbReference>
<organism evidence="1 2">
    <name type="scientific">Pseudoalteromonas prydzensis</name>
    <dbReference type="NCBI Taxonomy" id="182141"/>
    <lineage>
        <taxon>Bacteria</taxon>
        <taxon>Pseudomonadati</taxon>
        <taxon>Pseudomonadota</taxon>
        <taxon>Gammaproteobacteria</taxon>
        <taxon>Alteromonadales</taxon>
        <taxon>Pseudoalteromonadaceae</taxon>
        <taxon>Pseudoalteromonas</taxon>
    </lineage>
</organism>
<comment type="caution">
    <text evidence="1">The sequence shown here is derived from an EMBL/GenBank/DDBJ whole genome shotgun (WGS) entry which is preliminary data.</text>
</comment>
<dbReference type="Proteomes" id="UP000707245">
    <property type="component" value="Unassembled WGS sequence"/>
</dbReference>
<dbReference type="Gene3D" id="3.40.50.300">
    <property type="entry name" value="P-loop containing nucleotide triphosphate hydrolases"/>
    <property type="match status" value="1"/>
</dbReference>
<dbReference type="SUPFAM" id="SSF52540">
    <property type="entry name" value="P-loop containing nucleoside triphosphate hydrolases"/>
    <property type="match status" value="1"/>
</dbReference>
<reference evidence="1 2" key="1">
    <citation type="submission" date="2020-07" db="EMBL/GenBank/DDBJ databases">
        <title>Halophilic bacteria isolated from french cheeses.</title>
        <authorList>
            <person name="Kothe C.I."/>
            <person name="Farah-Kraiem B."/>
            <person name="Renault P."/>
            <person name="Dridi B."/>
        </authorList>
    </citation>
    <scope>NUCLEOTIDE SEQUENCE [LARGE SCALE GENOMIC DNA]</scope>
    <source>
        <strain evidence="1 2">FME14</strain>
    </source>
</reference>
<accession>A0ABR9FP86</accession>
<proteinExistence type="predicted"/>
<dbReference type="PANTHER" id="PTHR36978">
    <property type="entry name" value="P-LOOP CONTAINING NUCLEOTIDE TRIPHOSPHATE HYDROLASE"/>
    <property type="match status" value="1"/>
</dbReference>
<keyword evidence="2" id="KW-1185">Reference proteome</keyword>
<gene>
    <name evidence="1" type="ORF">EI167_14555</name>
</gene>
<dbReference type="InterPro" id="IPR027417">
    <property type="entry name" value="P-loop_NTPase"/>
</dbReference>
<evidence type="ECO:0000313" key="2">
    <source>
        <dbReference type="Proteomes" id="UP000707245"/>
    </source>
</evidence>
<sequence length="212" mass="24098">MNSNRKIFIIGLPRTGTTSVCHAFLQLGFSCAHTAYTQKTFATAQVLADTPIFNDYQQLDKLYPNAKFIYLERASDKWLPSIRQLLQRMQVNLTRADGGFNPHIKRCYLNTFGDFTSNDLENDAYLQRCYEQHKDTAQQYFANRPADLLSIDIANANSFSLLCRFLQIQTALTQFEKMNIGGKVTAWNAIKHPLKIASTANGKIDKQLYPTA</sequence>
<protein>
    <submittedName>
        <fullName evidence="1">Sulfotransferase family protein</fullName>
    </submittedName>
</protein>
<evidence type="ECO:0000313" key="1">
    <source>
        <dbReference type="EMBL" id="MBE0458642.1"/>
    </source>
</evidence>
<dbReference type="Pfam" id="PF17784">
    <property type="entry name" value="Sulfotransfer_4"/>
    <property type="match status" value="2"/>
</dbReference>
<dbReference type="EMBL" id="RRZA01000048">
    <property type="protein sequence ID" value="MBE0458642.1"/>
    <property type="molecule type" value="Genomic_DNA"/>
</dbReference>
<dbReference type="InterPro" id="IPR040632">
    <property type="entry name" value="Sulfotransfer_4"/>
</dbReference>
<dbReference type="RefSeq" id="WP_192542270.1">
    <property type="nucleotide sequence ID" value="NZ_CASHZX010000002.1"/>
</dbReference>
<name>A0ABR9FP86_9GAMM</name>